<reference evidence="1 2" key="1">
    <citation type="submission" date="2017-03" db="EMBL/GenBank/DDBJ databases">
        <title>Whole genome sequence of Micromonospora wenchangensis, isolated from mangrove soil.</title>
        <authorList>
            <person name="Yang H."/>
        </authorList>
    </citation>
    <scope>NUCLEOTIDE SEQUENCE [LARGE SCALE GENOMIC DNA]</scope>
    <source>
        <strain evidence="1 2">CCTCC AA 2012002</strain>
    </source>
</reference>
<organism evidence="1 2">
    <name type="scientific">Micromonospora wenchangensis</name>
    <dbReference type="NCBI Taxonomy" id="1185415"/>
    <lineage>
        <taxon>Bacteria</taxon>
        <taxon>Bacillati</taxon>
        <taxon>Actinomycetota</taxon>
        <taxon>Actinomycetes</taxon>
        <taxon>Micromonosporales</taxon>
        <taxon>Micromonosporaceae</taxon>
        <taxon>Micromonospora</taxon>
    </lineage>
</organism>
<comment type="caution">
    <text evidence="1">The sequence shown here is derived from an EMBL/GenBank/DDBJ whole genome shotgun (WGS) entry which is preliminary data.</text>
</comment>
<evidence type="ECO:0008006" key="3">
    <source>
        <dbReference type="Google" id="ProtNLM"/>
    </source>
</evidence>
<dbReference type="Proteomes" id="UP000197174">
    <property type="component" value="Unassembled WGS sequence"/>
</dbReference>
<protein>
    <recommendedName>
        <fullName evidence="3">YCII-related domain-containing protein</fullName>
    </recommendedName>
</protein>
<proteinExistence type="predicted"/>
<evidence type="ECO:0000313" key="1">
    <source>
        <dbReference type="EMBL" id="OWV12967.1"/>
    </source>
</evidence>
<evidence type="ECO:0000313" key="2">
    <source>
        <dbReference type="Proteomes" id="UP000197174"/>
    </source>
</evidence>
<gene>
    <name evidence="1" type="ORF">B5D80_02165</name>
</gene>
<sequence>MAEQTTDGRGAAEPKSRVQYGPMYMVVGEQRMPAGTAEARQAQYAHMAEVVRQAPGFVRGWWGPGEADQATGHALVLLDSREHALEFAATVEQYVPDARLRVVAVEATVSAP</sequence>
<dbReference type="EMBL" id="MZMV01000002">
    <property type="protein sequence ID" value="OWV12967.1"/>
    <property type="molecule type" value="Genomic_DNA"/>
</dbReference>
<name>A0A246RTA0_9ACTN</name>
<dbReference type="AlphaFoldDB" id="A0A246RTA0"/>
<keyword evidence="2" id="KW-1185">Reference proteome</keyword>
<accession>A0A246RTA0</accession>